<dbReference type="RefSeq" id="WP_013842582.1">
    <property type="nucleotide sequence ID" value="NC_015589.1"/>
</dbReference>
<evidence type="ECO:0000256" key="3">
    <source>
        <dbReference type="ARBA" id="ARBA00023125"/>
    </source>
</evidence>
<keyword evidence="4" id="KW-0804">Transcription</keyword>
<dbReference type="Gene3D" id="3.40.190.290">
    <property type="match status" value="1"/>
</dbReference>
<dbReference type="InterPro" id="IPR036388">
    <property type="entry name" value="WH-like_DNA-bd_sf"/>
</dbReference>
<keyword evidence="7" id="KW-1185">Reference proteome</keyword>
<dbReference type="KEGG" id="dru:Desru_2599"/>
<keyword evidence="2" id="KW-0805">Transcription regulation</keyword>
<dbReference type="GO" id="GO:0000976">
    <property type="term" value="F:transcription cis-regulatory region binding"/>
    <property type="evidence" value="ECO:0007669"/>
    <property type="project" value="TreeGrafter"/>
</dbReference>
<dbReference type="HOGENOM" id="CLU_039613_6_1_9"/>
<dbReference type="AlphaFoldDB" id="F6DPY7"/>
<evidence type="ECO:0000313" key="7">
    <source>
        <dbReference type="Proteomes" id="UP000009234"/>
    </source>
</evidence>
<feature type="domain" description="HTH lysR-type" evidence="5">
    <location>
        <begin position="1"/>
        <end position="58"/>
    </location>
</feature>
<evidence type="ECO:0000256" key="2">
    <source>
        <dbReference type="ARBA" id="ARBA00023015"/>
    </source>
</evidence>
<dbReference type="OrthoDB" id="9785745at2"/>
<dbReference type="SUPFAM" id="SSF46785">
    <property type="entry name" value="Winged helix' DNA-binding domain"/>
    <property type="match status" value="1"/>
</dbReference>
<gene>
    <name evidence="6" type="ordered locus">Desru_2599</name>
</gene>
<name>F6DPY7_DESRL</name>
<dbReference type="InterPro" id="IPR036390">
    <property type="entry name" value="WH_DNA-bd_sf"/>
</dbReference>
<dbReference type="Gene3D" id="1.10.10.10">
    <property type="entry name" value="Winged helix-like DNA-binding domain superfamily/Winged helix DNA-binding domain"/>
    <property type="match status" value="1"/>
</dbReference>
<evidence type="ECO:0000259" key="5">
    <source>
        <dbReference type="PROSITE" id="PS50931"/>
    </source>
</evidence>
<dbReference type="PANTHER" id="PTHR30126:SF39">
    <property type="entry name" value="HTH-TYPE TRANSCRIPTIONAL REGULATOR CYSL"/>
    <property type="match status" value="1"/>
</dbReference>
<dbReference type="eggNOG" id="COG0583">
    <property type="taxonomic scope" value="Bacteria"/>
</dbReference>
<dbReference type="Proteomes" id="UP000009234">
    <property type="component" value="Chromosome"/>
</dbReference>
<dbReference type="Pfam" id="PF03466">
    <property type="entry name" value="LysR_substrate"/>
    <property type="match status" value="1"/>
</dbReference>
<dbReference type="EMBL" id="CP002780">
    <property type="protein sequence ID" value="AEG60826.1"/>
    <property type="molecule type" value="Genomic_DNA"/>
</dbReference>
<proteinExistence type="inferred from homology"/>
<protein>
    <submittedName>
        <fullName evidence="6">LysR substrate-binding protein</fullName>
    </submittedName>
</protein>
<keyword evidence="3" id="KW-0238">DNA-binding</keyword>
<dbReference type="InterPro" id="IPR005119">
    <property type="entry name" value="LysR_subst-bd"/>
</dbReference>
<evidence type="ECO:0000313" key="6">
    <source>
        <dbReference type="EMBL" id="AEG60826.1"/>
    </source>
</evidence>
<dbReference type="PROSITE" id="PS50931">
    <property type="entry name" value="HTH_LYSR"/>
    <property type="match status" value="1"/>
</dbReference>
<dbReference type="PANTHER" id="PTHR30126">
    <property type="entry name" value="HTH-TYPE TRANSCRIPTIONAL REGULATOR"/>
    <property type="match status" value="1"/>
</dbReference>
<sequence length="298" mass="33176">MNLMYLKIFKTLAETENMAKAIKLLELSQPTINHNIYLLEQHYGAKLFDRSSKKLKLTRFGEVLMGYVTEILTLLERSEQHIATLVGEIHGDLFLGASHTIAENVLPKMMAMFNHDYPGVNIHLEVTNTRHIVDHILDEKLELGLIEGPVKNENVIGKSFMKDELVVVLPYSHPLSIKKNLTLKELSSLPFVLREPGSGTRVVMEDSLKSAGLDPSELNTVMEMGNTQAVIGAVEAGLGASILSALAVSKEIQLKTVKVCKIANVTIVRNFSLIFKKDRNLSPPCETFLSFIHAQETE</sequence>
<dbReference type="SUPFAM" id="SSF53850">
    <property type="entry name" value="Periplasmic binding protein-like II"/>
    <property type="match status" value="1"/>
</dbReference>
<dbReference type="Pfam" id="PF00126">
    <property type="entry name" value="HTH_1"/>
    <property type="match status" value="1"/>
</dbReference>
<dbReference type="GO" id="GO:0003700">
    <property type="term" value="F:DNA-binding transcription factor activity"/>
    <property type="evidence" value="ECO:0007669"/>
    <property type="project" value="InterPro"/>
</dbReference>
<accession>F6DPY7</accession>
<reference evidence="6 7" key="2">
    <citation type="journal article" date="2012" name="Stand. Genomic Sci.">
        <title>Complete genome sequence of the sulfate-reducing firmicute Desulfotomaculum ruminis type strain (DL(T)).</title>
        <authorList>
            <person name="Spring S."/>
            <person name="Visser M."/>
            <person name="Lu M."/>
            <person name="Copeland A."/>
            <person name="Lapidus A."/>
            <person name="Lucas S."/>
            <person name="Cheng J.F."/>
            <person name="Han C."/>
            <person name="Tapia R."/>
            <person name="Goodwin L.A."/>
            <person name="Pitluck S."/>
            <person name="Ivanova N."/>
            <person name="Land M."/>
            <person name="Hauser L."/>
            <person name="Larimer F."/>
            <person name="Rohde M."/>
            <person name="Goker M."/>
            <person name="Detter J.C."/>
            <person name="Kyrpides N.C."/>
            <person name="Woyke T."/>
            <person name="Schaap P.J."/>
            <person name="Plugge C.M."/>
            <person name="Muyzer G."/>
            <person name="Kuever J."/>
            <person name="Pereira I.A."/>
            <person name="Parshina S.N."/>
            <person name="Bernier-Latmani R."/>
            <person name="Stams A.J."/>
            <person name="Klenk H.P."/>
        </authorList>
    </citation>
    <scope>NUCLEOTIDE SEQUENCE [LARGE SCALE GENOMIC DNA]</scope>
    <source>
        <strain evidence="7">ATCC 23193 / DSM 2154 / NCIB 8452 / DL</strain>
    </source>
</reference>
<dbReference type="InterPro" id="IPR000847">
    <property type="entry name" value="LysR_HTH_N"/>
</dbReference>
<dbReference type="STRING" id="696281.Desru_2599"/>
<organism evidence="6 7">
    <name type="scientific">Desulforamulus ruminis (strain ATCC 23193 / DSM 2154 / NCIMB 8452 / DL)</name>
    <name type="common">Desulfotomaculum ruminis</name>
    <dbReference type="NCBI Taxonomy" id="696281"/>
    <lineage>
        <taxon>Bacteria</taxon>
        <taxon>Bacillati</taxon>
        <taxon>Bacillota</taxon>
        <taxon>Clostridia</taxon>
        <taxon>Eubacteriales</taxon>
        <taxon>Peptococcaceae</taxon>
        <taxon>Desulforamulus</taxon>
    </lineage>
</organism>
<evidence type="ECO:0000256" key="1">
    <source>
        <dbReference type="ARBA" id="ARBA00009437"/>
    </source>
</evidence>
<evidence type="ECO:0000256" key="4">
    <source>
        <dbReference type="ARBA" id="ARBA00023163"/>
    </source>
</evidence>
<dbReference type="CDD" id="cd08420">
    <property type="entry name" value="PBP2_CysL_like"/>
    <property type="match status" value="1"/>
</dbReference>
<comment type="similarity">
    <text evidence="1">Belongs to the LysR transcriptional regulatory family.</text>
</comment>
<reference evidence="7" key="1">
    <citation type="submission" date="2011-05" db="EMBL/GenBank/DDBJ databases">
        <title>Complete sequence of Desulfotomaculum ruminis DSM 2154.</title>
        <authorList>
            <person name="Lucas S."/>
            <person name="Copeland A."/>
            <person name="Lapidus A."/>
            <person name="Cheng J.-F."/>
            <person name="Goodwin L."/>
            <person name="Pitluck S."/>
            <person name="Lu M."/>
            <person name="Detter J.C."/>
            <person name="Han C."/>
            <person name="Tapia R."/>
            <person name="Land M."/>
            <person name="Hauser L."/>
            <person name="Kyrpides N."/>
            <person name="Ivanova N."/>
            <person name="Mikhailova N."/>
            <person name="Pagani I."/>
            <person name="Stams A.J.M."/>
            <person name="Plugge C.M."/>
            <person name="Muyzer G."/>
            <person name="Kuever J."/>
            <person name="Parshina S.N."/>
            <person name="Ivanova A.E."/>
            <person name="Nazina T.N."/>
            <person name="Brambilla E."/>
            <person name="Spring S."/>
            <person name="Klenk H.-P."/>
            <person name="Woyke T."/>
        </authorList>
    </citation>
    <scope>NUCLEOTIDE SEQUENCE [LARGE SCALE GENOMIC DNA]</scope>
    <source>
        <strain evidence="7">ATCC 23193 / DSM 2154 / NCIB 8452 / DL</strain>
    </source>
</reference>